<dbReference type="AlphaFoldDB" id="A0A4Q2DJ48"/>
<accession>A0A4Q2DJ48</accession>
<organism evidence="4 5">
    <name type="scientific">Candolleomyces aberdarensis</name>
    <dbReference type="NCBI Taxonomy" id="2316362"/>
    <lineage>
        <taxon>Eukaryota</taxon>
        <taxon>Fungi</taxon>
        <taxon>Dikarya</taxon>
        <taxon>Basidiomycota</taxon>
        <taxon>Agaricomycotina</taxon>
        <taxon>Agaricomycetes</taxon>
        <taxon>Agaricomycetidae</taxon>
        <taxon>Agaricales</taxon>
        <taxon>Agaricineae</taxon>
        <taxon>Psathyrellaceae</taxon>
        <taxon>Candolleomyces</taxon>
    </lineage>
</organism>
<dbReference type="GO" id="GO:0007031">
    <property type="term" value="P:peroxisome organization"/>
    <property type="evidence" value="ECO:0007669"/>
    <property type="project" value="UniProtKB-KW"/>
</dbReference>
<protein>
    <recommendedName>
        <fullName evidence="2">Peroxisomal membrane protein PEX16</fullName>
    </recommendedName>
</protein>
<dbReference type="PANTHER" id="PTHR13299:SF0">
    <property type="entry name" value="PEROXISOMAL MEMBRANE PROTEIN PEX16"/>
    <property type="match status" value="1"/>
</dbReference>
<comment type="subcellular location">
    <subcellularLocation>
        <location evidence="2">Peroxisome membrane</location>
    </subcellularLocation>
</comment>
<dbReference type="Pfam" id="PF08610">
    <property type="entry name" value="Pex16"/>
    <property type="match status" value="1"/>
</dbReference>
<evidence type="ECO:0000256" key="2">
    <source>
        <dbReference type="RuleBase" id="RU365003"/>
    </source>
</evidence>
<reference evidence="4 5" key="1">
    <citation type="submission" date="2019-01" db="EMBL/GenBank/DDBJ databases">
        <title>Draft genome sequence of Psathyrella aberdarensis IHI B618.</title>
        <authorList>
            <person name="Buettner E."/>
            <person name="Kellner H."/>
        </authorList>
    </citation>
    <scope>NUCLEOTIDE SEQUENCE [LARGE SCALE GENOMIC DNA]</scope>
    <source>
        <strain evidence="4 5">IHI B618</strain>
    </source>
</reference>
<evidence type="ECO:0000256" key="3">
    <source>
        <dbReference type="SAM" id="MobiDB-lite"/>
    </source>
</evidence>
<feature type="region of interest" description="Disordered" evidence="3">
    <location>
        <begin position="154"/>
        <end position="195"/>
    </location>
</feature>
<keyword evidence="5" id="KW-1185">Reference proteome</keyword>
<gene>
    <name evidence="4" type="ORF">EST38_g5989</name>
</gene>
<keyword evidence="2" id="KW-0962">Peroxisome biogenesis</keyword>
<keyword evidence="2" id="KW-0576">Peroxisome</keyword>
<evidence type="ECO:0000313" key="4">
    <source>
        <dbReference type="EMBL" id="RXW19887.1"/>
    </source>
</evidence>
<proteinExistence type="inferred from homology"/>
<comment type="similarity">
    <text evidence="1 2">Belongs to the peroxin-16 family.</text>
</comment>
<dbReference type="STRING" id="2316362.A0A4Q2DJ48"/>
<dbReference type="InterPro" id="IPR013919">
    <property type="entry name" value="Pex16"/>
</dbReference>
<dbReference type="GO" id="GO:0005778">
    <property type="term" value="C:peroxisomal membrane"/>
    <property type="evidence" value="ECO:0007669"/>
    <property type="project" value="UniProtKB-SubCell"/>
</dbReference>
<dbReference type="EMBL" id="SDEE01000178">
    <property type="protein sequence ID" value="RXW19887.1"/>
    <property type="molecule type" value="Genomic_DNA"/>
</dbReference>
<dbReference type="Proteomes" id="UP000290288">
    <property type="component" value="Unassembled WGS sequence"/>
</dbReference>
<dbReference type="PANTHER" id="PTHR13299">
    <property type="entry name" value="PEROXISOMAL MEMBRANE PROTEIN PEX16"/>
    <property type="match status" value="1"/>
</dbReference>
<sequence>MTLSRAQYESFLVNNVSTISTLESSLRSISWFLPGRFKDAELASEALTTLLNVVSMYHDTLLQRVVKNNPSYRPLIPTTLHTRFTRAWMDKTSIYKWASRTLELIKFTELMIEMGLRRKFSEKMRWRGIILLEVIKAALRILLLKTTRRPLASPTIPERDFDPSTLPPPSSATSSPTLAPTSNVPSRIGTPDHLKNNHIPFEPHPLLLPSSSRSEASAEEYLAAKALTTSSVKPSFSLLRKLSGPRDYLAEIIYILRPLVYVSLLVKDKKSPLPTNRALVVVLIMEFIARNLRRSPSSSALLEKEEYAKRDKDMLWYLLRGSIWETFTRPKLEGFIGWTVQKPLIGLFGSLAQDWIPLIDQYYYYTAM</sequence>
<evidence type="ECO:0000313" key="5">
    <source>
        <dbReference type="Proteomes" id="UP000290288"/>
    </source>
</evidence>
<feature type="compositionally biased region" description="Low complexity" evidence="3">
    <location>
        <begin position="171"/>
        <end position="182"/>
    </location>
</feature>
<comment type="caution">
    <text evidence="4">The sequence shown here is derived from an EMBL/GenBank/DDBJ whole genome shotgun (WGS) entry which is preliminary data.</text>
</comment>
<name>A0A4Q2DJ48_9AGAR</name>
<dbReference type="OrthoDB" id="2021143at2759"/>
<evidence type="ECO:0000256" key="1">
    <source>
        <dbReference type="ARBA" id="ARBA00009505"/>
    </source>
</evidence>